<gene>
    <name evidence="2" type="ORF">CASFOL_015543</name>
</gene>
<comment type="caution">
    <text evidence="2">The sequence shown here is derived from an EMBL/GenBank/DDBJ whole genome shotgun (WGS) entry which is preliminary data.</text>
</comment>
<reference evidence="3" key="1">
    <citation type="journal article" date="2024" name="IScience">
        <title>Strigolactones Initiate the Formation of Haustorium-like Structures in Castilleja.</title>
        <authorList>
            <person name="Buerger M."/>
            <person name="Peterson D."/>
            <person name="Chory J."/>
        </authorList>
    </citation>
    <scope>NUCLEOTIDE SEQUENCE [LARGE SCALE GENOMIC DNA]</scope>
</reference>
<organism evidence="2 3">
    <name type="scientific">Castilleja foliolosa</name>
    <dbReference type="NCBI Taxonomy" id="1961234"/>
    <lineage>
        <taxon>Eukaryota</taxon>
        <taxon>Viridiplantae</taxon>
        <taxon>Streptophyta</taxon>
        <taxon>Embryophyta</taxon>
        <taxon>Tracheophyta</taxon>
        <taxon>Spermatophyta</taxon>
        <taxon>Magnoliopsida</taxon>
        <taxon>eudicotyledons</taxon>
        <taxon>Gunneridae</taxon>
        <taxon>Pentapetalae</taxon>
        <taxon>asterids</taxon>
        <taxon>lamiids</taxon>
        <taxon>Lamiales</taxon>
        <taxon>Orobanchaceae</taxon>
        <taxon>Pedicularideae</taxon>
        <taxon>Castillejinae</taxon>
        <taxon>Castilleja</taxon>
    </lineage>
</organism>
<keyword evidence="3" id="KW-1185">Reference proteome</keyword>
<dbReference type="PANTHER" id="PTHR31896:SF43">
    <property type="entry name" value="PROTEIN ENHANCED PSEUDOMONAS SUSCEPTIBILITY 1"/>
    <property type="match status" value="1"/>
</dbReference>
<dbReference type="EMBL" id="JAVIJP010000017">
    <property type="protein sequence ID" value="KAL3640575.1"/>
    <property type="molecule type" value="Genomic_DNA"/>
</dbReference>
<dbReference type="AlphaFoldDB" id="A0ABD3DDY7"/>
<evidence type="ECO:0000313" key="2">
    <source>
        <dbReference type="EMBL" id="KAL3640575.1"/>
    </source>
</evidence>
<keyword evidence="1" id="KW-0808">Transferase</keyword>
<dbReference type="Proteomes" id="UP001632038">
    <property type="component" value="Unassembled WGS sequence"/>
</dbReference>
<name>A0ABD3DDY7_9LAMI</name>
<proteinExistence type="predicted"/>
<evidence type="ECO:0000256" key="1">
    <source>
        <dbReference type="ARBA" id="ARBA00022679"/>
    </source>
</evidence>
<dbReference type="GO" id="GO:0016740">
    <property type="term" value="F:transferase activity"/>
    <property type="evidence" value="ECO:0007669"/>
    <property type="project" value="UniProtKB-KW"/>
</dbReference>
<dbReference type="Pfam" id="PF02458">
    <property type="entry name" value="Transferase"/>
    <property type="match status" value="1"/>
</dbReference>
<dbReference type="InterPro" id="IPR051283">
    <property type="entry name" value="Sec_Metabolite_Acyltrans"/>
</dbReference>
<dbReference type="InterPro" id="IPR023213">
    <property type="entry name" value="CAT-like_dom_sf"/>
</dbReference>
<dbReference type="Gene3D" id="3.30.559.10">
    <property type="entry name" value="Chloramphenicol acetyltransferase-like domain"/>
    <property type="match status" value="2"/>
</dbReference>
<accession>A0ABD3DDY7</accession>
<protein>
    <recommendedName>
        <fullName evidence="4">HXXXD-type acyl-transferase family protein</fullName>
    </recommendedName>
</protein>
<evidence type="ECO:0000313" key="3">
    <source>
        <dbReference type="Proteomes" id="UP001632038"/>
    </source>
</evidence>
<sequence length="437" mass="48053">MAKLEVISSSLVPMASITSSIPRMDLTPWDLELILTEPIQKGILFHKPQLQINIIDHLKRSFSRTLDFFPPLAGRLGTISNNNDNTTFYFVDCNNAGAEFTHAAAPTVSISDISEAKYIPEIVSALFPLNGVRNFEGVSNPLLGVQVTELADGFFIGFTANHSVVDGTSLWHFVNSWSEISRGFGKISKIPVFERDSIPNGNRAIPIPTIDKNLLPEFIRPPLLERFYHFSKETLAKLKAKANAEASSEKISTLQALLAFLWRSVTRCRQCRQISTNVISSKEVSLALPVGTRARLALPDGFFGNALFVSNFRISETELLQDGLGQTGLKMNAFVTQLTSKEAIAGMLEDWVKKATLARTGTSNFLISSSPRYDVYGNDFGWGRPISVRSGKAEKCDGKMTLFPAAEPGGIDVEVCLAPETLRALDDDVEFMDAITL</sequence>
<dbReference type="PANTHER" id="PTHR31896">
    <property type="entry name" value="FAMILY REGULATORY PROTEIN, PUTATIVE (AFU_ORTHOLOGUE AFUA_3G14730)-RELATED"/>
    <property type="match status" value="1"/>
</dbReference>
<evidence type="ECO:0008006" key="4">
    <source>
        <dbReference type="Google" id="ProtNLM"/>
    </source>
</evidence>